<keyword evidence="4" id="KW-0813">Transport</keyword>
<comment type="caution">
    <text evidence="9">The sequence shown here is derived from an EMBL/GenBank/DDBJ whole genome shotgun (WGS) entry which is preliminary data.</text>
</comment>
<dbReference type="GO" id="GO:0017119">
    <property type="term" value="C:Golgi transport complex"/>
    <property type="evidence" value="ECO:0007669"/>
    <property type="project" value="InterPro"/>
</dbReference>
<evidence type="ECO:0000256" key="3">
    <source>
        <dbReference type="ARBA" id="ARBA00020983"/>
    </source>
</evidence>
<keyword evidence="7" id="KW-0472">Membrane</keyword>
<dbReference type="RefSeq" id="XP_043049509.1">
    <property type="nucleotide sequence ID" value="XM_043195804.1"/>
</dbReference>
<comment type="similarity">
    <text evidence="2">Belongs to the COG8 family.</text>
</comment>
<evidence type="ECO:0000256" key="7">
    <source>
        <dbReference type="ARBA" id="ARBA00023136"/>
    </source>
</evidence>
<comment type="subcellular location">
    <subcellularLocation>
        <location evidence="1">Golgi apparatus membrane</location>
        <topology evidence="1">Peripheral membrane protein</topology>
    </subcellularLocation>
</comment>
<evidence type="ECO:0000256" key="1">
    <source>
        <dbReference type="ARBA" id="ARBA00004395"/>
    </source>
</evidence>
<dbReference type="OrthoDB" id="1661054at2759"/>
<organism evidence="9 10">
    <name type="scientific">Scheffersomyces spartinae</name>
    <dbReference type="NCBI Taxonomy" id="45513"/>
    <lineage>
        <taxon>Eukaryota</taxon>
        <taxon>Fungi</taxon>
        <taxon>Dikarya</taxon>
        <taxon>Ascomycota</taxon>
        <taxon>Saccharomycotina</taxon>
        <taxon>Pichiomycetes</taxon>
        <taxon>Debaryomycetaceae</taxon>
        <taxon>Scheffersomyces</taxon>
    </lineage>
</organism>
<dbReference type="GeneID" id="66118535"/>
<accession>A0A9P7V9R4</accession>
<evidence type="ECO:0000256" key="5">
    <source>
        <dbReference type="ARBA" id="ARBA00022927"/>
    </source>
</evidence>
<evidence type="ECO:0000256" key="8">
    <source>
        <dbReference type="ARBA" id="ARBA00031347"/>
    </source>
</evidence>
<dbReference type="GO" id="GO:0006891">
    <property type="term" value="P:intra-Golgi vesicle-mediated transport"/>
    <property type="evidence" value="ECO:0007669"/>
    <property type="project" value="TreeGrafter"/>
</dbReference>
<sequence>MSLLLDELLQLLEPKLRDNLTSDSETRNEVARYLESLLINDDLLSTETFTTNYTKSKKRTLIEEIAELDHKYRQTDIKLTAITNENKTTIIEINQDLNAINKDITINYADNVKRIKEIITKESVIKSKVVVNEKLISAIKTTSTVLSNVDSVLDYLELPTLCKLCISQGNYQESLEISMTAQALTIKYPNFVIFRHIRNQVEQELKLMVNGLIKLLNTNLKQSQLLRVFQILRKVDLVSSSTNDIIVAKERYLKMIYLNSRFRFIANELATLKPLIKFNKFTYLKRFIEVNREYLFNSLSLYYLLFSTFDAPSSSENSSGADDDGQLLLQQLIQTMADMLVQEFKTHFPKQTETNNNNQDDMGELEYNSQKDGLILQLIYLCRSLAKFNLDFETILVSEFCYSEHILFDEADWIRNLQKVKKFRN</sequence>
<dbReference type="PANTHER" id="PTHR21311:SF0">
    <property type="entry name" value="CONSERVED OLIGOMERIC GOLGI COMPLEX SUBUNIT 8"/>
    <property type="match status" value="1"/>
</dbReference>
<keyword evidence="10" id="KW-1185">Reference proteome</keyword>
<dbReference type="GO" id="GO:0032258">
    <property type="term" value="P:cytoplasm to vacuole targeting by the Cvt pathway"/>
    <property type="evidence" value="ECO:0007669"/>
    <property type="project" value="TreeGrafter"/>
</dbReference>
<dbReference type="GO" id="GO:0000139">
    <property type="term" value="C:Golgi membrane"/>
    <property type="evidence" value="ECO:0007669"/>
    <property type="project" value="UniProtKB-SubCell"/>
</dbReference>
<dbReference type="AlphaFoldDB" id="A0A9P7V9R4"/>
<evidence type="ECO:0000256" key="4">
    <source>
        <dbReference type="ARBA" id="ARBA00022448"/>
    </source>
</evidence>
<dbReference type="Pfam" id="PF04124">
    <property type="entry name" value="Dor1"/>
    <property type="match status" value="1"/>
</dbReference>
<gene>
    <name evidence="9" type="ORF">KQ657_005161</name>
</gene>
<reference evidence="9" key="1">
    <citation type="submission" date="2021-03" db="EMBL/GenBank/DDBJ databases">
        <authorList>
            <person name="Palmer J.M."/>
        </authorList>
    </citation>
    <scope>NUCLEOTIDE SEQUENCE</scope>
    <source>
        <strain evidence="9">ARV_011</strain>
    </source>
</reference>
<name>A0A9P7V9R4_9ASCO</name>
<evidence type="ECO:0000313" key="10">
    <source>
        <dbReference type="Proteomes" id="UP000790833"/>
    </source>
</evidence>
<dbReference type="Proteomes" id="UP000790833">
    <property type="component" value="Unassembled WGS sequence"/>
</dbReference>
<proteinExistence type="inferred from homology"/>
<evidence type="ECO:0000256" key="2">
    <source>
        <dbReference type="ARBA" id="ARBA00006419"/>
    </source>
</evidence>
<dbReference type="PANTHER" id="PTHR21311">
    <property type="entry name" value="CONSERVED OLIGOMERIC GOLGI COMPLEX COMPONENT 8"/>
    <property type="match status" value="1"/>
</dbReference>
<keyword evidence="6" id="KW-0333">Golgi apparatus</keyword>
<dbReference type="EMBL" id="JAHMUF010000009">
    <property type="protein sequence ID" value="KAG7193962.1"/>
    <property type="molecule type" value="Genomic_DNA"/>
</dbReference>
<protein>
    <recommendedName>
        <fullName evidence="3">Conserved oligomeric Golgi complex subunit 8</fullName>
    </recommendedName>
    <alternativeName>
        <fullName evidence="8">Component of oligomeric Golgi complex 8</fullName>
    </alternativeName>
</protein>
<evidence type="ECO:0000313" key="9">
    <source>
        <dbReference type="EMBL" id="KAG7193962.1"/>
    </source>
</evidence>
<evidence type="ECO:0000256" key="6">
    <source>
        <dbReference type="ARBA" id="ARBA00023034"/>
    </source>
</evidence>
<keyword evidence="5" id="KW-0653">Protein transport</keyword>
<dbReference type="InterPro" id="IPR007255">
    <property type="entry name" value="COG8"/>
</dbReference>